<evidence type="ECO:0000256" key="3">
    <source>
        <dbReference type="ARBA" id="ARBA00022448"/>
    </source>
</evidence>
<keyword evidence="4" id="KW-0732">Signal</keyword>
<dbReference type="EMBL" id="CP016757">
    <property type="protein sequence ID" value="ANZ43697.1"/>
    <property type="molecule type" value="Genomic_DNA"/>
</dbReference>
<evidence type="ECO:0000313" key="5">
    <source>
        <dbReference type="EMBL" id="ANZ43697.1"/>
    </source>
</evidence>
<dbReference type="Gene3D" id="3.40.190.170">
    <property type="entry name" value="Bacterial extracellular solute-binding protein, family 7"/>
    <property type="match status" value="1"/>
</dbReference>
<keyword evidence="3" id="KW-0813">Transport</keyword>
<evidence type="ECO:0000256" key="1">
    <source>
        <dbReference type="ARBA" id="ARBA00004196"/>
    </source>
</evidence>
<dbReference type="AlphaFoldDB" id="A0A1B2I180"/>
<dbReference type="Pfam" id="PF03480">
    <property type="entry name" value="DctP"/>
    <property type="match status" value="1"/>
</dbReference>
<sequence length="333" mass="37104">MKKSISAILISVILVTFAFGTAFAKEEYRIKFGYSASDKEANIITFYNTFEKYVEEASGGRIAVDVYANAQLGGERQMLEGMTLGTIEMAMLSPGIAANIAPKFQVIDLPYLFNDRAAAYKALDGKLGQTLNDQILPKGVRLLCFPENGFRQITNNKAPIKSPADLKGVKVRVQPIPAHLELFKAFGANPTPVDFGELYTALLQKTVDAQENSITLIYSSKLYEVQKYLTMSNHVYAPSAVFMSEAFYKRLPADLQKIVMDGAKKFRDASRANQQKEGDRLLKEMVEKNGLKVYSPTDAEMKQFRDAAQSVYKTMEPVLGKELIDMAREANKK</sequence>
<comment type="similarity">
    <text evidence="2">Belongs to the bacterial solute-binding protein 7 family.</text>
</comment>
<evidence type="ECO:0000313" key="6">
    <source>
        <dbReference type="Proteomes" id="UP000093044"/>
    </source>
</evidence>
<proteinExistence type="inferred from homology"/>
<evidence type="ECO:0000256" key="2">
    <source>
        <dbReference type="ARBA" id="ARBA00009023"/>
    </source>
</evidence>
<dbReference type="InterPro" id="IPR038404">
    <property type="entry name" value="TRAP_DctP_sf"/>
</dbReference>
<dbReference type="PANTHER" id="PTHR33376">
    <property type="match status" value="1"/>
</dbReference>
<dbReference type="SUPFAM" id="SSF53850">
    <property type="entry name" value="Periplasmic binding protein-like II"/>
    <property type="match status" value="1"/>
</dbReference>
<organism evidence="5 6">
    <name type="scientific">Cloacibacillus porcorum</name>
    <dbReference type="NCBI Taxonomy" id="1197717"/>
    <lineage>
        <taxon>Bacteria</taxon>
        <taxon>Thermotogati</taxon>
        <taxon>Synergistota</taxon>
        <taxon>Synergistia</taxon>
        <taxon>Synergistales</taxon>
        <taxon>Synergistaceae</taxon>
        <taxon>Cloacibacillus</taxon>
    </lineage>
</organism>
<dbReference type="STRING" id="1197717.BED41_00370"/>
<name>A0A1B2I180_9BACT</name>
<dbReference type="GO" id="GO:0055085">
    <property type="term" value="P:transmembrane transport"/>
    <property type="evidence" value="ECO:0007669"/>
    <property type="project" value="InterPro"/>
</dbReference>
<reference evidence="5" key="1">
    <citation type="submission" date="2016-08" db="EMBL/GenBank/DDBJ databases">
        <title>Complete genome of Cloacibacillus porcorum.</title>
        <authorList>
            <person name="Looft T."/>
            <person name="Bayles D.O."/>
            <person name="Alt D.P."/>
        </authorList>
    </citation>
    <scope>NUCLEOTIDE SEQUENCE [LARGE SCALE GENOMIC DNA]</scope>
    <source>
        <strain evidence="5">CL-84</strain>
    </source>
</reference>
<dbReference type="CDD" id="cd13676">
    <property type="entry name" value="PBP2_TRAP_DctP2_like"/>
    <property type="match status" value="1"/>
</dbReference>
<dbReference type="InterPro" id="IPR004682">
    <property type="entry name" value="TRAP_DctP"/>
</dbReference>
<dbReference type="RefSeq" id="WP_066741646.1">
    <property type="nucleotide sequence ID" value="NZ_CALCLR010000035.1"/>
</dbReference>
<dbReference type="KEGG" id="cpor:BED41_00370"/>
<dbReference type="OrthoDB" id="89872at2"/>
<dbReference type="PANTHER" id="PTHR33376:SF4">
    <property type="entry name" value="SIALIC ACID-BINDING PERIPLASMIC PROTEIN SIAP"/>
    <property type="match status" value="1"/>
</dbReference>
<comment type="subcellular location">
    <subcellularLocation>
        <location evidence="1">Cell envelope</location>
    </subcellularLocation>
</comment>
<dbReference type="NCBIfam" id="TIGR00787">
    <property type="entry name" value="dctP"/>
    <property type="match status" value="1"/>
</dbReference>
<dbReference type="Proteomes" id="UP000093044">
    <property type="component" value="Chromosome"/>
</dbReference>
<dbReference type="NCBIfam" id="NF037995">
    <property type="entry name" value="TRAP_S1"/>
    <property type="match status" value="1"/>
</dbReference>
<keyword evidence="6" id="KW-1185">Reference proteome</keyword>
<accession>A0A1B2I180</accession>
<gene>
    <name evidence="5" type="ORF">BED41_00370</name>
</gene>
<protein>
    <submittedName>
        <fullName evidence="5">Uncharacterized protein</fullName>
    </submittedName>
</protein>
<dbReference type="GO" id="GO:0030288">
    <property type="term" value="C:outer membrane-bounded periplasmic space"/>
    <property type="evidence" value="ECO:0007669"/>
    <property type="project" value="InterPro"/>
</dbReference>
<dbReference type="PIRSF" id="PIRSF006470">
    <property type="entry name" value="DctB"/>
    <property type="match status" value="1"/>
</dbReference>
<evidence type="ECO:0000256" key="4">
    <source>
        <dbReference type="ARBA" id="ARBA00022729"/>
    </source>
</evidence>
<dbReference type="GeneID" id="83056303"/>
<dbReference type="InterPro" id="IPR018389">
    <property type="entry name" value="DctP_fam"/>
</dbReference>